<dbReference type="AlphaFoldDB" id="A0AAE0ZBY7"/>
<protein>
    <submittedName>
        <fullName evidence="2">Uncharacterized protein</fullName>
    </submittedName>
</protein>
<evidence type="ECO:0000256" key="1">
    <source>
        <dbReference type="SAM" id="MobiDB-lite"/>
    </source>
</evidence>
<reference evidence="2" key="1">
    <citation type="journal article" date="2023" name="G3 (Bethesda)">
        <title>A reference genome for the long-term kleptoplast-retaining sea slug Elysia crispata morphotype clarki.</title>
        <authorList>
            <person name="Eastman K.E."/>
            <person name="Pendleton A.L."/>
            <person name="Shaikh M.A."/>
            <person name="Suttiyut T."/>
            <person name="Ogas R."/>
            <person name="Tomko P."/>
            <person name="Gavelis G."/>
            <person name="Widhalm J.R."/>
            <person name="Wisecaver J.H."/>
        </authorList>
    </citation>
    <scope>NUCLEOTIDE SEQUENCE</scope>
    <source>
        <strain evidence="2">ECLA1</strain>
    </source>
</reference>
<feature type="compositionally biased region" description="Basic residues" evidence="1">
    <location>
        <begin position="1"/>
        <end position="11"/>
    </location>
</feature>
<accession>A0AAE0ZBY7</accession>
<keyword evidence="3" id="KW-1185">Reference proteome</keyword>
<evidence type="ECO:0000313" key="2">
    <source>
        <dbReference type="EMBL" id="KAK3766460.1"/>
    </source>
</evidence>
<name>A0AAE0ZBY7_9GAST</name>
<gene>
    <name evidence="2" type="ORF">RRG08_055679</name>
</gene>
<comment type="caution">
    <text evidence="2">The sequence shown here is derived from an EMBL/GenBank/DDBJ whole genome shotgun (WGS) entry which is preliminary data.</text>
</comment>
<feature type="compositionally biased region" description="Basic and acidic residues" evidence="1">
    <location>
        <begin position="12"/>
        <end position="21"/>
    </location>
</feature>
<sequence>MRGIWLKKRGKKDINSKDGGKHTGMQSKTSGPSSSRASNSIKISCLRDGGVTKDHYQSQYHQVWPPIGASTGTAALVPGIHCSSCNNPNCNHLFSAHGGGILRDSRPPQHYHSQHDLCTSTKQI</sequence>
<organism evidence="2 3">
    <name type="scientific">Elysia crispata</name>
    <name type="common">lettuce slug</name>
    <dbReference type="NCBI Taxonomy" id="231223"/>
    <lineage>
        <taxon>Eukaryota</taxon>
        <taxon>Metazoa</taxon>
        <taxon>Spiralia</taxon>
        <taxon>Lophotrochozoa</taxon>
        <taxon>Mollusca</taxon>
        <taxon>Gastropoda</taxon>
        <taxon>Heterobranchia</taxon>
        <taxon>Euthyneura</taxon>
        <taxon>Panpulmonata</taxon>
        <taxon>Sacoglossa</taxon>
        <taxon>Placobranchoidea</taxon>
        <taxon>Plakobranchidae</taxon>
        <taxon>Elysia</taxon>
    </lineage>
</organism>
<proteinExistence type="predicted"/>
<feature type="region of interest" description="Disordered" evidence="1">
    <location>
        <begin position="1"/>
        <end position="40"/>
    </location>
</feature>
<evidence type="ECO:0000313" key="3">
    <source>
        <dbReference type="Proteomes" id="UP001283361"/>
    </source>
</evidence>
<dbReference type="EMBL" id="JAWDGP010004228">
    <property type="protein sequence ID" value="KAK3766460.1"/>
    <property type="molecule type" value="Genomic_DNA"/>
</dbReference>
<dbReference type="Proteomes" id="UP001283361">
    <property type="component" value="Unassembled WGS sequence"/>
</dbReference>